<evidence type="ECO:0000313" key="4">
    <source>
        <dbReference type="Proteomes" id="UP001260980"/>
    </source>
</evidence>
<dbReference type="InterPro" id="IPR015797">
    <property type="entry name" value="NUDIX_hydrolase-like_dom_sf"/>
</dbReference>
<evidence type="ECO:0000256" key="1">
    <source>
        <dbReference type="ARBA" id="ARBA00022801"/>
    </source>
</evidence>
<reference evidence="3 4" key="1">
    <citation type="submission" date="2023-10" db="EMBL/GenBank/DDBJ databases">
        <title>Paenibacillus strain PFR10 Genome sequencing and assembly.</title>
        <authorList>
            <person name="Kim I."/>
        </authorList>
    </citation>
    <scope>NUCLEOTIDE SEQUENCE [LARGE SCALE GENOMIC DNA]</scope>
    <source>
        <strain evidence="3 4">PFR10</strain>
    </source>
</reference>
<dbReference type="InterPro" id="IPR000086">
    <property type="entry name" value="NUDIX_hydrolase_dom"/>
</dbReference>
<dbReference type="Proteomes" id="UP001260980">
    <property type="component" value="Unassembled WGS sequence"/>
</dbReference>
<dbReference type="Gene3D" id="3.90.79.10">
    <property type="entry name" value="Nucleoside Triphosphate Pyrophosphohydrolase"/>
    <property type="match status" value="1"/>
</dbReference>
<dbReference type="SUPFAM" id="SSF55811">
    <property type="entry name" value="Nudix"/>
    <property type="match status" value="1"/>
</dbReference>
<dbReference type="EMBL" id="JAWCUD010000014">
    <property type="protein sequence ID" value="MDU0205420.1"/>
    <property type="molecule type" value="Genomic_DNA"/>
</dbReference>
<keyword evidence="1" id="KW-0378">Hydrolase</keyword>
<dbReference type="PROSITE" id="PS00893">
    <property type="entry name" value="NUDIX_BOX"/>
    <property type="match status" value="1"/>
</dbReference>
<dbReference type="InterPro" id="IPR020084">
    <property type="entry name" value="NUDIX_hydrolase_CS"/>
</dbReference>
<keyword evidence="4" id="KW-1185">Reference proteome</keyword>
<gene>
    <name evidence="3" type="ORF">RQP52_30535</name>
</gene>
<dbReference type="RefSeq" id="WP_315955332.1">
    <property type="nucleotide sequence ID" value="NZ_JAWCUD010000014.1"/>
</dbReference>
<comment type="caution">
    <text evidence="3">The sequence shown here is derived from an EMBL/GenBank/DDBJ whole genome shotgun (WGS) entry which is preliminary data.</text>
</comment>
<proteinExistence type="predicted"/>
<accession>A0ABU3RMA6</accession>
<protein>
    <submittedName>
        <fullName evidence="3">NUDIX domain-containing protein</fullName>
    </submittedName>
</protein>
<evidence type="ECO:0000259" key="2">
    <source>
        <dbReference type="PROSITE" id="PS51462"/>
    </source>
</evidence>
<dbReference type="Pfam" id="PF00293">
    <property type="entry name" value="NUDIX"/>
    <property type="match status" value="1"/>
</dbReference>
<evidence type="ECO:0000313" key="3">
    <source>
        <dbReference type="EMBL" id="MDU0205420.1"/>
    </source>
</evidence>
<name>A0ABU3RMA6_9BACL</name>
<organism evidence="3 4">
    <name type="scientific">Paenibacillus violae</name>
    <dbReference type="NCBI Taxonomy" id="3077234"/>
    <lineage>
        <taxon>Bacteria</taxon>
        <taxon>Bacillati</taxon>
        <taxon>Bacillota</taxon>
        <taxon>Bacilli</taxon>
        <taxon>Bacillales</taxon>
        <taxon>Paenibacillaceae</taxon>
        <taxon>Paenibacillus</taxon>
    </lineage>
</organism>
<feature type="domain" description="Nudix hydrolase" evidence="2">
    <location>
        <begin position="20"/>
        <end position="156"/>
    </location>
</feature>
<dbReference type="PROSITE" id="PS51462">
    <property type="entry name" value="NUDIX"/>
    <property type="match status" value="1"/>
</dbReference>
<sequence length="183" mass="21192">MKYEFPGALQNQKIILSKECLIEEANCVLICAFYQGQLVLVRHHSRGWELPGGMREKSESVLQTVRREMQEEAGGELNAIERIGQYLIFENDHLVFVKNIYISTVRILGALPSGFETDGIMLADAIPKQVEIMNDHTFSPYMKDNVYMIVSEWIKDHRFIRDSFKLKNHYSNSKEYLSVNESK</sequence>